<comment type="caution">
    <text evidence="2">The sequence shown here is derived from an EMBL/GenBank/DDBJ whole genome shotgun (WGS) entry which is preliminary data.</text>
</comment>
<keyword evidence="3" id="KW-1185">Reference proteome</keyword>
<feature type="region of interest" description="Disordered" evidence="1">
    <location>
        <begin position="42"/>
        <end position="70"/>
    </location>
</feature>
<accession>A0AAN7XY43</accession>
<protein>
    <submittedName>
        <fullName evidence="2">Uncharacterized protein</fullName>
    </submittedName>
</protein>
<evidence type="ECO:0000313" key="2">
    <source>
        <dbReference type="EMBL" id="KAK5868187.1"/>
    </source>
</evidence>
<reference evidence="2 3" key="2">
    <citation type="journal article" date="2023" name="Mol. Biol. Evol.">
        <title>Genomics of Secondarily Temperate Adaptation in the Only Non-Antarctic Icefish.</title>
        <authorList>
            <person name="Rivera-Colon A.G."/>
            <person name="Rayamajhi N."/>
            <person name="Minhas B.F."/>
            <person name="Madrigal G."/>
            <person name="Bilyk K.T."/>
            <person name="Yoon V."/>
            <person name="Hune M."/>
            <person name="Gregory S."/>
            <person name="Cheng C.H.C."/>
            <person name="Catchen J.M."/>
        </authorList>
    </citation>
    <scope>NUCLEOTIDE SEQUENCE [LARGE SCALE GENOMIC DNA]</scope>
    <source>
        <strain evidence="2">JMC-PN-2008</strain>
    </source>
</reference>
<dbReference type="AlphaFoldDB" id="A0AAN7XY43"/>
<feature type="compositionally biased region" description="Basic and acidic residues" evidence="1">
    <location>
        <begin position="61"/>
        <end position="70"/>
    </location>
</feature>
<dbReference type="EMBL" id="JAUZQC010000007">
    <property type="protein sequence ID" value="KAK5868187.1"/>
    <property type="molecule type" value="Genomic_DNA"/>
</dbReference>
<sequence length="100" mass="11628">MFVHGEQADTILASLLALMASPQSLSRCFLVRFSLVRHALSSSHQISLVKSPPRPPLSRRNQPEEEERLRERKLRGCRRHLLSFSLVWKLQDPWRLLPSM</sequence>
<evidence type="ECO:0000313" key="3">
    <source>
        <dbReference type="Proteomes" id="UP001346869"/>
    </source>
</evidence>
<gene>
    <name evidence="2" type="ORF">PBY51_009223</name>
</gene>
<name>A0AAN7XY43_ELEMC</name>
<evidence type="ECO:0000256" key="1">
    <source>
        <dbReference type="SAM" id="MobiDB-lite"/>
    </source>
</evidence>
<reference evidence="2 3" key="1">
    <citation type="journal article" date="2023" name="Genes (Basel)">
        <title>Chromosome-Level Genome Assembly and Circadian Gene Repertoire of the Patagonia Blennie Eleginops maclovinus-The Closest Ancestral Proxy of Antarctic Cryonotothenioids.</title>
        <authorList>
            <person name="Cheng C.C."/>
            <person name="Rivera-Colon A.G."/>
            <person name="Minhas B.F."/>
            <person name="Wilson L."/>
            <person name="Rayamajhi N."/>
            <person name="Vargas-Chacoff L."/>
            <person name="Catchen J.M."/>
        </authorList>
    </citation>
    <scope>NUCLEOTIDE SEQUENCE [LARGE SCALE GENOMIC DNA]</scope>
    <source>
        <strain evidence="2">JMC-PN-2008</strain>
    </source>
</reference>
<proteinExistence type="predicted"/>
<organism evidence="2 3">
    <name type="scientific">Eleginops maclovinus</name>
    <name type="common">Patagonian blennie</name>
    <name type="synonym">Eleginus maclovinus</name>
    <dbReference type="NCBI Taxonomy" id="56733"/>
    <lineage>
        <taxon>Eukaryota</taxon>
        <taxon>Metazoa</taxon>
        <taxon>Chordata</taxon>
        <taxon>Craniata</taxon>
        <taxon>Vertebrata</taxon>
        <taxon>Euteleostomi</taxon>
        <taxon>Actinopterygii</taxon>
        <taxon>Neopterygii</taxon>
        <taxon>Teleostei</taxon>
        <taxon>Neoteleostei</taxon>
        <taxon>Acanthomorphata</taxon>
        <taxon>Eupercaria</taxon>
        <taxon>Perciformes</taxon>
        <taxon>Notothenioidei</taxon>
        <taxon>Eleginopidae</taxon>
        <taxon>Eleginops</taxon>
    </lineage>
</organism>
<dbReference type="Proteomes" id="UP001346869">
    <property type="component" value="Unassembled WGS sequence"/>
</dbReference>